<gene>
    <name evidence="1" type="ORF">KSP40_PGU008983</name>
</gene>
<comment type="caution">
    <text evidence="1">The sequence shown here is derived from an EMBL/GenBank/DDBJ whole genome shotgun (WGS) entry which is preliminary data.</text>
</comment>
<keyword evidence="2" id="KW-1185">Reference proteome</keyword>
<dbReference type="EMBL" id="JBBWWR010000018">
    <property type="protein sequence ID" value="KAK8943527.1"/>
    <property type="molecule type" value="Genomic_DNA"/>
</dbReference>
<evidence type="ECO:0000313" key="2">
    <source>
        <dbReference type="Proteomes" id="UP001412067"/>
    </source>
</evidence>
<dbReference type="Proteomes" id="UP001412067">
    <property type="component" value="Unassembled WGS sequence"/>
</dbReference>
<protein>
    <submittedName>
        <fullName evidence="1">Uncharacterized protein</fullName>
    </submittedName>
</protein>
<proteinExistence type="predicted"/>
<sequence>MELNFSTSVNLLKPHSNGGHDQTVLHYESGDRIMGSILFDRSAITTLVLVPMM</sequence>
<reference evidence="1 2" key="1">
    <citation type="journal article" date="2022" name="Nat. Plants">
        <title>Genomes of leafy and leafless Platanthera orchids illuminate the evolution of mycoheterotrophy.</title>
        <authorList>
            <person name="Li M.H."/>
            <person name="Liu K.W."/>
            <person name="Li Z."/>
            <person name="Lu H.C."/>
            <person name="Ye Q.L."/>
            <person name="Zhang D."/>
            <person name="Wang J.Y."/>
            <person name="Li Y.F."/>
            <person name="Zhong Z.M."/>
            <person name="Liu X."/>
            <person name="Yu X."/>
            <person name="Liu D.K."/>
            <person name="Tu X.D."/>
            <person name="Liu B."/>
            <person name="Hao Y."/>
            <person name="Liao X.Y."/>
            <person name="Jiang Y.T."/>
            <person name="Sun W.H."/>
            <person name="Chen J."/>
            <person name="Chen Y.Q."/>
            <person name="Ai Y."/>
            <person name="Zhai J.W."/>
            <person name="Wu S.S."/>
            <person name="Zhou Z."/>
            <person name="Hsiao Y.Y."/>
            <person name="Wu W.L."/>
            <person name="Chen Y.Y."/>
            <person name="Lin Y.F."/>
            <person name="Hsu J.L."/>
            <person name="Li C.Y."/>
            <person name="Wang Z.W."/>
            <person name="Zhao X."/>
            <person name="Zhong W.Y."/>
            <person name="Ma X.K."/>
            <person name="Ma L."/>
            <person name="Huang J."/>
            <person name="Chen G.Z."/>
            <person name="Huang M.Z."/>
            <person name="Huang L."/>
            <person name="Peng D.H."/>
            <person name="Luo Y.B."/>
            <person name="Zou S.Q."/>
            <person name="Chen S.P."/>
            <person name="Lan S."/>
            <person name="Tsai W.C."/>
            <person name="Van de Peer Y."/>
            <person name="Liu Z.J."/>
        </authorList>
    </citation>
    <scope>NUCLEOTIDE SEQUENCE [LARGE SCALE GENOMIC DNA]</scope>
    <source>
        <strain evidence="1">Lor288</strain>
    </source>
</reference>
<accession>A0ABR2LKB6</accession>
<name>A0ABR2LKB6_9ASPA</name>
<evidence type="ECO:0000313" key="1">
    <source>
        <dbReference type="EMBL" id="KAK8943527.1"/>
    </source>
</evidence>
<organism evidence="1 2">
    <name type="scientific">Platanthera guangdongensis</name>
    <dbReference type="NCBI Taxonomy" id="2320717"/>
    <lineage>
        <taxon>Eukaryota</taxon>
        <taxon>Viridiplantae</taxon>
        <taxon>Streptophyta</taxon>
        <taxon>Embryophyta</taxon>
        <taxon>Tracheophyta</taxon>
        <taxon>Spermatophyta</taxon>
        <taxon>Magnoliopsida</taxon>
        <taxon>Liliopsida</taxon>
        <taxon>Asparagales</taxon>
        <taxon>Orchidaceae</taxon>
        <taxon>Orchidoideae</taxon>
        <taxon>Orchideae</taxon>
        <taxon>Orchidinae</taxon>
        <taxon>Platanthera</taxon>
    </lineage>
</organism>